<proteinExistence type="predicted"/>
<evidence type="ECO:0000313" key="1">
    <source>
        <dbReference type="EMBL" id="NEV70136.1"/>
    </source>
</evidence>
<dbReference type="AlphaFoldDB" id="A0A0C1UUL6"/>
<name>A0A0C1UUL6_9CYAN</name>
<comment type="caution">
    <text evidence="1">The sequence shown here is derived from an EMBL/GenBank/DDBJ whole genome shotgun (WGS) entry which is preliminary data.</text>
</comment>
<reference evidence="1" key="3">
    <citation type="submission" date="2020-02" db="EMBL/GenBank/DDBJ databases">
        <authorList>
            <person name="Sarangi A.N."/>
            <person name="Ghosh S."/>
            <person name="Mukherjee M."/>
            <person name="Tripathy S."/>
        </authorList>
    </citation>
    <scope>NUCLEOTIDE SEQUENCE</scope>
    <source>
        <strain evidence="1">BDU141951</strain>
    </source>
</reference>
<reference evidence="1" key="1">
    <citation type="submission" date="2014-11" db="EMBL/GenBank/DDBJ databases">
        <authorList>
            <person name="Malar M.C."/>
            <person name="Sen D."/>
            <person name="Tripathy S."/>
        </authorList>
    </citation>
    <scope>NUCLEOTIDE SEQUENCE</scope>
    <source>
        <strain evidence="1">BDU141951</strain>
    </source>
</reference>
<sequence>MTFSSEASASIAGKIAIELATEALEDFLEDEENQEVIAKHISGSFINASKALCLPDQFEKNLDDFLGEEDEQQI</sequence>
<protein>
    <submittedName>
        <fullName evidence="1">Uncharacterized protein</fullName>
    </submittedName>
</protein>
<dbReference type="EMBL" id="JTHE02000003">
    <property type="protein sequence ID" value="NEV70136.1"/>
    <property type="molecule type" value="Genomic_DNA"/>
</dbReference>
<organism evidence="1">
    <name type="scientific">Lyngbya confervoides BDU141951</name>
    <dbReference type="NCBI Taxonomy" id="1574623"/>
    <lineage>
        <taxon>Bacteria</taxon>
        <taxon>Bacillati</taxon>
        <taxon>Cyanobacteriota</taxon>
        <taxon>Cyanophyceae</taxon>
        <taxon>Oscillatoriophycideae</taxon>
        <taxon>Oscillatoriales</taxon>
        <taxon>Microcoleaceae</taxon>
        <taxon>Lyngbya</taxon>
    </lineage>
</organism>
<gene>
    <name evidence="1" type="ORF">QQ91_023875</name>
</gene>
<reference evidence="1" key="2">
    <citation type="journal article" date="2015" name="Genome Announc.">
        <title>Draft Genome Sequence of Filamentous Marine Cyanobacterium Lyngbya confervoides Strain BDU141951.</title>
        <authorList>
            <person name="Chandrababunaidu M.M."/>
            <person name="Sen D."/>
            <person name="Tripathy S."/>
        </authorList>
    </citation>
    <scope>NUCLEOTIDE SEQUENCE</scope>
    <source>
        <strain evidence="1">BDU141951</strain>
    </source>
</reference>
<accession>A0A0C1UUL6</accession>